<comment type="caution">
    <text evidence="3">The sequence shown here is derived from an EMBL/GenBank/DDBJ whole genome shotgun (WGS) entry which is preliminary data.</text>
</comment>
<evidence type="ECO:0000313" key="3">
    <source>
        <dbReference type="EMBL" id="GIY74676.1"/>
    </source>
</evidence>
<evidence type="ECO:0000313" key="4">
    <source>
        <dbReference type="Proteomes" id="UP001054837"/>
    </source>
</evidence>
<name>A0AAV4VW59_9ARAC</name>
<evidence type="ECO:0000256" key="2">
    <source>
        <dbReference type="SAM" id="Phobius"/>
    </source>
</evidence>
<feature type="transmembrane region" description="Helical" evidence="2">
    <location>
        <begin position="171"/>
        <end position="194"/>
    </location>
</feature>
<feature type="region of interest" description="Disordered" evidence="1">
    <location>
        <begin position="86"/>
        <end position="130"/>
    </location>
</feature>
<dbReference type="Proteomes" id="UP001054837">
    <property type="component" value="Unassembled WGS sequence"/>
</dbReference>
<protein>
    <submittedName>
        <fullName evidence="3">Uncharacterized protein</fullName>
    </submittedName>
</protein>
<reference evidence="3 4" key="1">
    <citation type="submission" date="2021-06" db="EMBL/GenBank/DDBJ databases">
        <title>Caerostris darwini draft genome.</title>
        <authorList>
            <person name="Kono N."/>
            <person name="Arakawa K."/>
        </authorList>
    </citation>
    <scope>NUCLEOTIDE SEQUENCE [LARGE SCALE GENOMIC DNA]</scope>
</reference>
<keyword evidence="4" id="KW-1185">Reference proteome</keyword>
<organism evidence="3 4">
    <name type="scientific">Caerostris darwini</name>
    <dbReference type="NCBI Taxonomy" id="1538125"/>
    <lineage>
        <taxon>Eukaryota</taxon>
        <taxon>Metazoa</taxon>
        <taxon>Ecdysozoa</taxon>
        <taxon>Arthropoda</taxon>
        <taxon>Chelicerata</taxon>
        <taxon>Arachnida</taxon>
        <taxon>Araneae</taxon>
        <taxon>Araneomorphae</taxon>
        <taxon>Entelegynae</taxon>
        <taxon>Araneoidea</taxon>
        <taxon>Araneidae</taxon>
        <taxon>Caerostris</taxon>
    </lineage>
</organism>
<sequence length="195" mass="21545">MSDPEIFFLTANFIYLFFYKIIPEGCKTSTRAEKPIAEYLISTCGPFRQFSCSYSYSARVDVLCYDSERFGFLFLRSGKKRGGRRHFRESSAHVRSEGADFNSTPQAKRESLRSTPPPATTIKDGEGGGELSGRVPLPEYAFGANLIVTSESSSIPEGGVRSFFAVLPPSFLVFEAASALAGFYPFSFFFLPVVA</sequence>
<keyword evidence="2" id="KW-1133">Transmembrane helix</keyword>
<keyword evidence="2" id="KW-0812">Transmembrane</keyword>
<keyword evidence="2" id="KW-0472">Membrane</keyword>
<gene>
    <name evidence="3" type="ORF">CDAR_164891</name>
</gene>
<evidence type="ECO:0000256" key="1">
    <source>
        <dbReference type="SAM" id="MobiDB-lite"/>
    </source>
</evidence>
<proteinExistence type="predicted"/>
<feature type="compositionally biased region" description="Basic and acidic residues" evidence="1">
    <location>
        <begin position="88"/>
        <end position="98"/>
    </location>
</feature>
<dbReference type="AlphaFoldDB" id="A0AAV4VW59"/>
<accession>A0AAV4VW59</accession>
<dbReference type="EMBL" id="BPLQ01013771">
    <property type="protein sequence ID" value="GIY74676.1"/>
    <property type="molecule type" value="Genomic_DNA"/>
</dbReference>